<dbReference type="AlphaFoldDB" id="A0A316FEN8"/>
<dbReference type="InterPro" id="IPR029058">
    <property type="entry name" value="AB_hydrolase_fold"/>
</dbReference>
<keyword evidence="3" id="KW-1185">Reference proteome</keyword>
<dbReference type="Proteomes" id="UP000245697">
    <property type="component" value="Unassembled WGS sequence"/>
</dbReference>
<dbReference type="PANTHER" id="PTHR47751">
    <property type="entry name" value="SUPERFAMILY HYDROLASE, PUTATIVE (AFU_ORTHOLOGUE AFUA_2G16580)-RELATED"/>
    <property type="match status" value="1"/>
</dbReference>
<dbReference type="InterPro" id="IPR002925">
    <property type="entry name" value="Dienelactn_hydro"/>
</dbReference>
<dbReference type="Gene3D" id="1.10.10.800">
    <property type="match status" value="1"/>
</dbReference>
<dbReference type="Gene3D" id="3.40.50.1820">
    <property type="entry name" value="alpha/beta hydrolase"/>
    <property type="match status" value="1"/>
</dbReference>
<protein>
    <recommendedName>
        <fullName evidence="1">Dienelactone hydrolase domain-containing protein</fullName>
    </recommendedName>
</protein>
<name>A0A316FEN8_9ACTN</name>
<reference evidence="2 3" key="1">
    <citation type="submission" date="2018-05" db="EMBL/GenBank/DDBJ databases">
        <title>Genomic Encyclopedia of Archaeal and Bacterial Type Strains, Phase II (KMG-II): from individual species to whole genera.</title>
        <authorList>
            <person name="Goeker M."/>
        </authorList>
    </citation>
    <scope>NUCLEOTIDE SEQUENCE [LARGE SCALE GENOMIC DNA]</scope>
    <source>
        <strain evidence="2 3">DSM 45184</strain>
    </source>
</reference>
<dbReference type="InterPro" id="IPR051411">
    <property type="entry name" value="Polyketide_trans_af380"/>
</dbReference>
<evidence type="ECO:0000259" key="1">
    <source>
        <dbReference type="Pfam" id="PF01738"/>
    </source>
</evidence>
<sequence length="286" mass="30408">MPLAARIHRRADAGAGPQPGVVVAGSWLTVKEQMPDLYAARFAEQGWTAVTFDFAGFGASRAEPAQTELPYRKMGDLAAVVRALRGSSWIDADRLGVVGVCAGAQFALGAVAAGLPVHAFAAVAGWFHDLETVTPFYGGAEGVAQRLATARDAARTYSQTGRLLTVPAYAAGDPDAAMSLEMDYYANPERGAVPEWRNEMSVLTWHPWLTFNAFAHLPAVTTPTLLVHSDEAVLPDNVRRVAAGLGRHATTMWAKGAQTDFYDQPDQVDAAVAAVVDHFTAAGRSS</sequence>
<proteinExistence type="predicted"/>
<dbReference type="SUPFAM" id="SSF53474">
    <property type="entry name" value="alpha/beta-Hydrolases"/>
    <property type="match status" value="1"/>
</dbReference>
<organism evidence="2 3">
    <name type="scientific">Actinoplanes xinjiangensis</name>
    <dbReference type="NCBI Taxonomy" id="512350"/>
    <lineage>
        <taxon>Bacteria</taxon>
        <taxon>Bacillati</taxon>
        <taxon>Actinomycetota</taxon>
        <taxon>Actinomycetes</taxon>
        <taxon>Micromonosporales</taxon>
        <taxon>Micromonosporaceae</taxon>
        <taxon>Actinoplanes</taxon>
    </lineage>
</organism>
<gene>
    <name evidence="2" type="ORF">BC793_1083</name>
</gene>
<dbReference type="EMBL" id="QGGR01000008">
    <property type="protein sequence ID" value="PWK46889.1"/>
    <property type="molecule type" value="Genomic_DNA"/>
</dbReference>
<accession>A0A316FEN8</accession>
<dbReference type="PANTHER" id="PTHR47751:SF1">
    <property type="entry name" value="SUPERFAMILY HYDROLASE, PUTATIVE (AFU_ORTHOLOGUE AFUA_2G16580)-RELATED"/>
    <property type="match status" value="1"/>
</dbReference>
<comment type="caution">
    <text evidence="2">The sequence shown here is derived from an EMBL/GenBank/DDBJ whole genome shotgun (WGS) entry which is preliminary data.</text>
</comment>
<dbReference type="Pfam" id="PF01738">
    <property type="entry name" value="DLH"/>
    <property type="match status" value="1"/>
</dbReference>
<feature type="domain" description="Dienelactone hydrolase" evidence="1">
    <location>
        <begin position="13"/>
        <end position="127"/>
    </location>
</feature>
<dbReference type="GO" id="GO:0016787">
    <property type="term" value="F:hydrolase activity"/>
    <property type="evidence" value="ECO:0007669"/>
    <property type="project" value="InterPro"/>
</dbReference>
<evidence type="ECO:0000313" key="2">
    <source>
        <dbReference type="EMBL" id="PWK46889.1"/>
    </source>
</evidence>
<evidence type="ECO:0000313" key="3">
    <source>
        <dbReference type="Proteomes" id="UP000245697"/>
    </source>
</evidence>